<sequence length="213" mass="23455">TGLTVASIILLNVGVFPIIAATIGLTRIITFLDFTDNRAIHYGIAFSRVLFLVGIVLLIAGESLEGDNIPSDVLTGLHLAEAGYIFVAVFAGWLFAVQALFWTRLSKLSRTSIRVLKGSSAAMLLFVVRLAYSFLSVYHSAELTWNPLDGPIAPFVVMVLLMEYIVVCIYLFTGFDIKHSAGERQVGMTTGDEEYGLDQLNRQRPEKPCDARH</sequence>
<name>A0AAD7VPG8_9ASCO</name>
<feature type="transmembrane region" description="Helical" evidence="1">
    <location>
        <begin position="115"/>
        <end position="132"/>
    </location>
</feature>
<reference evidence="3" key="1">
    <citation type="submission" date="2023-03" db="EMBL/GenBank/DDBJ databases">
        <title>Near-Complete genome sequence of Lipomyces tetrasporous NRRL Y-64009, an oleaginous yeast capable of growing on lignocellulosic hydrolysates.</title>
        <authorList>
            <consortium name="Lawrence Berkeley National Laboratory"/>
            <person name="Jagtap S.S."/>
            <person name="Liu J.-J."/>
            <person name="Walukiewicz H.E."/>
            <person name="Pangilinan J."/>
            <person name="Lipzen A."/>
            <person name="Ahrendt S."/>
            <person name="Koriabine M."/>
            <person name="Cobaugh K."/>
            <person name="Salamov A."/>
            <person name="Yoshinaga Y."/>
            <person name="Ng V."/>
            <person name="Daum C."/>
            <person name="Grigoriev I.V."/>
            <person name="Slininger P.J."/>
            <person name="Dien B.S."/>
            <person name="Jin Y.-S."/>
            <person name="Rao C.V."/>
        </authorList>
    </citation>
    <scope>NUCLEOTIDE SEQUENCE</scope>
    <source>
        <strain evidence="3">NRRL Y-64009</strain>
    </source>
</reference>
<dbReference type="GeneID" id="80885431"/>
<feature type="transmembrane region" description="Helical" evidence="1">
    <location>
        <begin position="81"/>
        <end position="103"/>
    </location>
</feature>
<feature type="transmembrane region" description="Helical" evidence="1">
    <location>
        <begin position="40"/>
        <end position="61"/>
    </location>
</feature>
<keyword evidence="1" id="KW-0812">Transmembrane</keyword>
<dbReference type="RefSeq" id="XP_056039894.1">
    <property type="nucleotide sequence ID" value="XM_056190265.1"/>
</dbReference>
<keyword evidence="1" id="KW-0472">Membrane</keyword>
<feature type="transmembrane region" description="Helical" evidence="1">
    <location>
        <begin position="152"/>
        <end position="172"/>
    </location>
</feature>
<keyword evidence="1" id="KW-1133">Transmembrane helix</keyword>
<feature type="transmembrane region" description="Helical" evidence="1">
    <location>
        <begin position="6"/>
        <end position="28"/>
    </location>
</feature>
<comment type="caution">
    <text evidence="3">The sequence shown here is derived from an EMBL/GenBank/DDBJ whole genome shotgun (WGS) entry which is preliminary data.</text>
</comment>
<feature type="domain" description="DUF7702" evidence="2">
    <location>
        <begin position="2"/>
        <end position="178"/>
    </location>
</feature>
<proteinExistence type="predicted"/>
<dbReference type="InterPro" id="IPR056119">
    <property type="entry name" value="DUF7702"/>
</dbReference>
<gene>
    <name evidence="3" type="ORF">POJ06DRAFT_287461</name>
</gene>
<evidence type="ECO:0000313" key="4">
    <source>
        <dbReference type="Proteomes" id="UP001217417"/>
    </source>
</evidence>
<evidence type="ECO:0000259" key="2">
    <source>
        <dbReference type="Pfam" id="PF24800"/>
    </source>
</evidence>
<protein>
    <recommendedName>
        <fullName evidence="2">DUF7702 domain-containing protein</fullName>
    </recommendedName>
</protein>
<evidence type="ECO:0000256" key="1">
    <source>
        <dbReference type="SAM" id="Phobius"/>
    </source>
</evidence>
<evidence type="ECO:0000313" key="3">
    <source>
        <dbReference type="EMBL" id="KAJ8096444.1"/>
    </source>
</evidence>
<dbReference type="Pfam" id="PF24800">
    <property type="entry name" value="DUF7702"/>
    <property type="match status" value="1"/>
</dbReference>
<keyword evidence="4" id="KW-1185">Reference proteome</keyword>
<dbReference type="PANTHER" id="PTHR42109:SF2">
    <property type="entry name" value="INTEGRAL MEMBRANE PROTEIN"/>
    <property type="match status" value="1"/>
</dbReference>
<dbReference type="EMBL" id="JARPMG010000016">
    <property type="protein sequence ID" value="KAJ8096444.1"/>
    <property type="molecule type" value="Genomic_DNA"/>
</dbReference>
<dbReference type="PANTHER" id="PTHR42109">
    <property type="entry name" value="UNPLACED GENOMIC SCAFFOLD UM_SCAF_CONTIG_1.265, WHOLE GENOME SHOTGUN SEQUENCE"/>
    <property type="match status" value="1"/>
</dbReference>
<dbReference type="AlphaFoldDB" id="A0AAD7VPG8"/>
<accession>A0AAD7VPG8</accession>
<organism evidence="3 4">
    <name type="scientific">Lipomyces tetrasporus</name>
    <dbReference type="NCBI Taxonomy" id="54092"/>
    <lineage>
        <taxon>Eukaryota</taxon>
        <taxon>Fungi</taxon>
        <taxon>Dikarya</taxon>
        <taxon>Ascomycota</taxon>
        <taxon>Saccharomycotina</taxon>
        <taxon>Lipomycetes</taxon>
        <taxon>Lipomycetales</taxon>
        <taxon>Lipomycetaceae</taxon>
        <taxon>Lipomyces</taxon>
    </lineage>
</organism>
<dbReference type="Proteomes" id="UP001217417">
    <property type="component" value="Unassembled WGS sequence"/>
</dbReference>
<feature type="non-terminal residue" evidence="3">
    <location>
        <position position="1"/>
    </location>
</feature>